<feature type="compositionally biased region" description="Low complexity" evidence="1">
    <location>
        <begin position="182"/>
        <end position="207"/>
    </location>
</feature>
<dbReference type="RefSeq" id="WP_077449048.1">
    <property type="nucleotide sequence ID" value="NZ_FUGD01000094.1"/>
</dbReference>
<dbReference type="PANTHER" id="PTHR30469">
    <property type="entry name" value="MULTIDRUG RESISTANCE PROTEIN MDTA"/>
    <property type="match status" value="1"/>
</dbReference>
<dbReference type="AlphaFoldDB" id="A0A1R4EGN4"/>
<dbReference type="Gene3D" id="2.40.30.170">
    <property type="match status" value="1"/>
</dbReference>
<evidence type="ECO:0000313" key="2">
    <source>
        <dbReference type="EMBL" id="SJM37656.1"/>
    </source>
</evidence>
<gene>
    <name evidence="2" type="ORF">A1019T_01638</name>
</gene>
<organism evidence="2 3">
    <name type="scientific">Psychrobacter pasteurii</name>
    <dbReference type="NCBI Taxonomy" id="1945520"/>
    <lineage>
        <taxon>Bacteria</taxon>
        <taxon>Pseudomonadati</taxon>
        <taxon>Pseudomonadota</taxon>
        <taxon>Gammaproteobacteria</taxon>
        <taxon>Moraxellales</taxon>
        <taxon>Moraxellaceae</taxon>
        <taxon>Psychrobacter</taxon>
    </lineage>
</organism>
<dbReference type="EMBL" id="FUGD01000094">
    <property type="protein sequence ID" value="SJM37656.1"/>
    <property type="molecule type" value="Genomic_DNA"/>
</dbReference>
<keyword evidence="3" id="KW-1185">Reference proteome</keyword>
<dbReference type="Proteomes" id="UP000188169">
    <property type="component" value="Unassembled WGS sequence"/>
</dbReference>
<evidence type="ECO:0000313" key="3">
    <source>
        <dbReference type="Proteomes" id="UP000188169"/>
    </source>
</evidence>
<dbReference type="GO" id="GO:0015562">
    <property type="term" value="F:efflux transmembrane transporter activity"/>
    <property type="evidence" value="ECO:0007669"/>
    <property type="project" value="TreeGrafter"/>
</dbReference>
<sequence>MSLPLIDNAKNKLLPYNRYLKAMILAVATTLTVVGCDSNSNSNPEALVQVFENEVKVDNSLVQTSTPERYQPTYNLEGALIPVDSAEVATPYPVISASLEVKEGEEVEQGQILAKIESEVSESKLPFISNKFVEVYVDGVEVKSNKNSSSSTAEASSKAEDNLVAVTLVLKSPIKGTVTKITDSNTTNEDSSASNSATSNNSAPNDSADNENEKNKEADKPDSEQSEGSDLMITVTNPQKLQLVGELPLSTQSQLSVGTPVYFTVYELQKEFTGQISHILADPKSDTLIVRAPLVAGENSKALLKPGMQASMTIEYGQIELGVRLPRSAIHEAKLDGLTKKRPRPNSPIQGYVWVVDQTQTLVYTPIEVVQYFADSDQFLVSGISNESLVCLADLPRNSDGKTLSVH</sequence>
<feature type="compositionally biased region" description="Basic and acidic residues" evidence="1">
    <location>
        <begin position="211"/>
        <end position="223"/>
    </location>
</feature>
<evidence type="ECO:0000256" key="1">
    <source>
        <dbReference type="SAM" id="MobiDB-lite"/>
    </source>
</evidence>
<reference evidence="3" key="1">
    <citation type="submission" date="2017-02" db="EMBL/GenBank/DDBJ databases">
        <authorList>
            <person name="Mornico D."/>
        </authorList>
    </citation>
    <scope>NUCLEOTIDE SEQUENCE [LARGE SCALE GENOMIC DNA]</scope>
</reference>
<protein>
    <submittedName>
        <fullName evidence="2">Uncharacterized protein</fullName>
    </submittedName>
</protein>
<accession>A0A1R4EGN4</accession>
<name>A0A1R4EGN4_9GAMM</name>
<proteinExistence type="predicted"/>
<feature type="region of interest" description="Disordered" evidence="1">
    <location>
        <begin position="180"/>
        <end position="229"/>
    </location>
</feature>
<dbReference type="STRING" id="1945520.A1019T_01638"/>
<dbReference type="OrthoDB" id="6646414at2"/>
<dbReference type="GO" id="GO:1990281">
    <property type="term" value="C:efflux pump complex"/>
    <property type="evidence" value="ECO:0007669"/>
    <property type="project" value="TreeGrafter"/>
</dbReference>